<dbReference type="EMBL" id="OBEB01000002">
    <property type="protein sequence ID" value="SNY49299.1"/>
    <property type="molecule type" value="Genomic_DNA"/>
</dbReference>
<dbReference type="AlphaFoldDB" id="A0A285IMT5"/>
<dbReference type="RefSeq" id="WP_141397725.1">
    <property type="nucleotide sequence ID" value="NZ_OBEB01000002.1"/>
</dbReference>
<dbReference type="Proteomes" id="UP000219353">
    <property type="component" value="Unassembled WGS sequence"/>
</dbReference>
<proteinExistence type="predicted"/>
<protein>
    <submittedName>
        <fullName evidence="1">Uncharacterized protein</fullName>
    </submittedName>
</protein>
<sequence>MTSSTIRVRNIPKATAVFFDIVLRSKPVFLGYQILILAIVLAAIALESNNYISRLALYWVVGTSLTTSYVFLALAPWVNNQFRLILVLVLTVVLFTWWE</sequence>
<accession>A0A285IMT5</accession>
<name>A0A285IMT5_9GAMM</name>
<organism evidence="1 2">
    <name type="scientific">Arsukibacterium tuosuense</name>
    <dbReference type="NCBI Taxonomy" id="1323745"/>
    <lineage>
        <taxon>Bacteria</taxon>
        <taxon>Pseudomonadati</taxon>
        <taxon>Pseudomonadota</taxon>
        <taxon>Gammaproteobacteria</taxon>
        <taxon>Chromatiales</taxon>
        <taxon>Chromatiaceae</taxon>
        <taxon>Arsukibacterium</taxon>
    </lineage>
</organism>
<evidence type="ECO:0000313" key="1">
    <source>
        <dbReference type="EMBL" id="SNY49299.1"/>
    </source>
</evidence>
<gene>
    <name evidence="1" type="ORF">SAMN06297280_1328</name>
</gene>
<keyword evidence="2" id="KW-1185">Reference proteome</keyword>
<evidence type="ECO:0000313" key="2">
    <source>
        <dbReference type="Proteomes" id="UP000219353"/>
    </source>
</evidence>
<reference evidence="2" key="1">
    <citation type="submission" date="2017-09" db="EMBL/GenBank/DDBJ databases">
        <authorList>
            <person name="Varghese N."/>
            <person name="Submissions S."/>
        </authorList>
    </citation>
    <scope>NUCLEOTIDE SEQUENCE [LARGE SCALE GENOMIC DNA]</scope>
    <source>
        <strain evidence="2">CGMCC 1.12461</strain>
    </source>
</reference>
<dbReference type="OrthoDB" id="9886887at2"/>